<evidence type="ECO:0000256" key="15">
    <source>
        <dbReference type="ARBA" id="ARBA00022842"/>
    </source>
</evidence>
<dbReference type="GO" id="GO:0004674">
    <property type="term" value="F:protein serine/threonine kinase activity"/>
    <property type="evidence" value="ECO:0007669"/>
    <property type="project" value="UniProtKB-KW"/>
</dbReference>
<dbReference type="InterPro" id="IPR008271">
    <property type="entry name" value="Ser/Thr_kinase_AS"/>
</dbReference>
<dbReference type="GO" id="GO:0035845">
    <property type="term" value="P:photoreceptor cell outer segment organization"/>
    <property type="evidence" value="ECO:0007669"/>
    <property type="project" value="Ensembl"/>
</dbReference>
<keyword evidence="8" id="KW-0723">Serine/threonine-protein kinase</keyword>
<evidence type="ECO:0000256" key="14">
    <source>
        <dbReference type="ARBA" id="ARBA00022840"/>
    </source>
</evidence>
<feature type="domain" description="Protein kinase" evidence="23">
    <location>
        <begin position="4"/>
        <end position="284"/>
    </location>
</feature>
<proteinExistence type="inferred from homology"/>
<dbReference type="PANTHER" id="PTHR24055">
    <property type="entry name" value="MITOGEN-ACTIVATED PROTEIN KINASE"/>
    <property type="match status" value="1"/>
</dbReference>
<keyword evidence="15" id="KW-0460">Magnesium</keyword>
<organism evidence="24">
    <name type="scientific">Petromyzon marinus</name>
    <name type="common">Sea lamprey</name>
    <dbReference type="NCBI Taxonomy" id="7757"/>
    <lineage>
        <taxon>Eukaryota</taxon>
        <taxon>Metazoa</taxon>
        <taxon>Chordata</taxon>
        <taxon>Craniata</taxon>
        <taxon>Vertebrata</taxon>
        <taxon>Cyclostomata</taxon>
        <taxon>Hyperoartia</taxon>
        <taxon>Petromyzontiformes</taxon>
        <taxon>Petromyzontidae</taxon>
        <taxon>Petromyzon</taxon>
    </lineage>
</organism>
<name>S4RY49_PETMA</name>
<dbReference type="InterPro" id="IPR000719">
    <property type="entry name" value="Prot_kinase_dom"/>
</dbReference>
<evidence type="ECO:0000256" key="8">
    <source>
        <dbReference type="ARBA" id="ARBA00022527"/>
    </source>
</evidence>
<evidence type="ECO:0000256" key="4">
    <source>
        <dbReference type="ARBA" id="ARBA00004245"/>
    </source>
</evidence>
<feature type="compositionally biased region" description="Polar residues" evidence="22">
    <location>
        <begin position="467"/>
        <end position="476"/>
    </location>
</feature>
<feature type="region of interest" description="Disordered" evidence="22">
    <location>
        <begin position="290"/>
        <end position="330"/>
    </location>
</feature>
<dbReference type="GeneTree" id="ENSGT00940000156581"/>
<evidence type="ECO:0000256" key="21">
    <source>
        <dbReference type="PROSITE-ProRule" id="PRU10141"/>
    </source>
</evidence>
<dbReference type="STRING" id="7757.ENSPMAP00000010140"/>
<dbReference type="PROSITE" id="PS50011">
    <property type="entry name" value="PROTEIN_KINASE_DOM"/>
    <property type="match status" value="1"/>
</dbReference>
<keyword evidence="17" id="KW-0539">Nucleus</keyword>
<dbReference type="FunFam" id="1.10.510.10:FF:000104">
    <property type="entry name" value="serine/threonine-protein kinase MAK isoform X1"/>
    <property type="match status" value="1"/>
</dbReference>
<dbReference type="HOGENOM" id="CLU_000288_181_25_1"/>
<keyword evidence="18" id="KW-0966">Cell projection</keyword>
<evidence type="ECO:0000256" key="7">
    <source>
        <dbReference type="ARBA" id="ARBA00022490"/>
    </source>
</evidence>
<evidence type="ECO:0000256" key="20">
    <source>
        <dbReference type="ARBA" id="ARBA00048679"/>
    </source>
</evidence>
<dbReference type="GO" id="GO:0046872">
    <property type="term" value="F:metal ion binding"/>
    <property type="evidence" value="ECO:0007669"/>
    <property type="project" value="UniProtKB-KW"/>
</dbReference>
<evidence type="ECO:0000259" key="23">
    <source>
        <dbReference type="PROSITE" id="PS50011"/>
    </source>
</evidence>
<dbReference type="GO" id="GO:0005524">
    <property type="term" value="F:ATP binding"/>
    <property type="evidence" value="ECO:0007669"/>
    <property type="project" value="UniProtKB-UniRule"/>
</dbReference>
<keyword evidence="11" id="KW-0479">Metal-binding</keyword>
<evidence type="ECO:0000256" key="18">
    <source>
        <dbReference type="ARBA" id="ARBA00023273"/>
    </source>
</evidence>
<accession>S4RY49</accession>
<dbReference type="PROSITE" id="PS00107">
    <property type="entry name" value="PROTEIN_KINASE_ATP"/>
    <property type="match status" value="1"/>
</dbReference>
<keyword evidence="14 21" id="KW-0067">ATP-binding</keyword>
<evidence type="ECO:0000256" key="2">
    <source>
        <dbReference type="ARBA" id="ARBA00004123"/>
    </source>
</evidence>
<keyword evidence="7" id="KW-0963">Cytoplasm</keyword>
<evidence type="ECO:0000256" key="9">
    <source>
        <dbReference type="ARBA" id="ARBA00022553"/>
    </source>
</evidence>
<evidence type="ECO:0000256" key="17">
    <source>
        <dbReference type="ARBA" id="ARBA00023242"/>
    </source>
</evidence>
<keyword evidence="16" id="KW-0206">Cytoskeleton</keyword>
<sequence length="634" mass="70738">MNRYTTIKQLGDGTYGSVLMGRSNETGELVAIKKMKRKFYSWDECMNLREVKSLKKLNHANVIKLKEVIRENDCLYFVFEYMKENLYQLMKDRNKLFPESMIRNIMYQILQGLAFIHKHGFFHRDMKPENLLCMGPELVKIADFGLAREIRSRPPYTDYVSTRWYRGPEVLLRSTSYSSPIDIWALGCIMAELYTLRPLFPGSSEVDQIFKICQVLGTPKKNDWPEGHQLAAAMNFRWPQCVPTNLKTLIPNASNEAIHLMRDMLHWEPKKRPNAVQSLRYPYFQVGQALGPPQPLQHQAQPSEQPLKPPAPTQPLQPIQPSQLPAVAPHAPAYPPLPTYTADPPNLGLGLIPTVNNNPNPNPVPGNENMGAVGLKGGRRRWGQANLKNAEQWDDLEDLDFSTNFGRKPSLPCNKKSLGEDTLFGSVEQKPPNAFPVGSKNTAKQLDSASSARQHYLRQSRYLPGINTKTGANGNLNRDVESPWSKDRGYSSKPMGVVAGMNLNRTNAGYGIMISFAGPSYNAVSGYIPSFQKKEVGSAGQRVQLAPITGPTSKAKPVEPCALEGRVSSVKINVSLCLSAPTDYGAWKPTGRQQVVGPSYNPAAKTSAGLIQRTQPMQPVHGRTDWASKYGNHR</sequence>
<dbReference type="SMART" id="SM00220">
    <property type="entry name" value="S_TKc"/>
    <property type="match status" value="1"/>
</dbReference>
<evidence type="ECO:0000256" key="1">
    <source>
        <dbReference type="ARBA" id="ARBA00001946"/>
    </source>
</evidence>
<dbReference type="FunFam" id="3.30.200.20:FF:000071">
    <property type="entry name" value="serine/threonine-protein kinase MAK isoform X1"/>
    <property type="match status" value="1"/>
</dbReference>
<evidence type="ECO:0000256" key="13">
    <source>
        <dbReference type="ARBA" id="ARBA00022777"/>
    </source>
</evidence>
<feature type="compositionally biased region" description="Low complexity" evidence="22">
    <location>
        <begin position="316"/>
        <end position="330"/>
    </location>
</feature>
<feature type="compositionally biased region" description="Basic and acidic residues" evidence="22">
    <location>
        <begin position="478"/>
        <end position="488"/>
    </location>
</feature>
<dbReference type="InterPro" id="IPR050117">
    <property type="entry name" value="MAPK"/>
</dbReference>
<reference evidence="24" key="2">
    <citation type="submission" date="2025-09" db="UniProtKB">
        <authorList>
            <consortium name="Ensembl"/>
        </authorList>
    </citation>
    <scope>IDENTIFICATION</scope>
</reference>
<keyword evidence="13" id="KW-0418">Kinase</keyword>
<evidence type="ECO:0000256" key="10">
    <source>
        <dbReference type="ARBA" id="ARBA00022679"/>
    </source>
</evidence>
<dbReference type="CDD" id="cd07830">
    <property type="entry name" value="STKc_MAK_like"/>
    <property type="match status" value="1"/>
</dbReference>
<comment type="cofactor">
    <cofactor evidence="1">
        <name>Mg(2+)</name>
        <dbReference type="ChEBI" id="CHEBI:18420"/>
    </cofactor>
</comment>
<evidence type="ECO:0000256" key="5">
    <source>
        <dbReference type="ARBA" id="ARBA00006485"/>
    </source>
</evidence>
<dbReference type="OMA" id="KQHYVSK"/>
<protein>
    <recommendedName>
        <fullName evidence="6">non-specific serine/threonine protein kinase</fullName>
        <ecNumber evidence="6">2.7.11.1</ecNumber>
    </recommendedName>
</protein>
<evidence type="ECO:0000313" key="24">
    <source>
        <dbReference type="Ensembl" id="ENSPMAP00000010140.1"/>
    </source>
</evidence>
<keyword evidence="10" id="KW-0808">Transferase</keyword>
<dbReference type="Gene3D" id="1.10.510.10">
    <property type="entry name" value="Transferase(Phosphotransferase) domain 1"/>
    <property type="match status" value="1"/>
</dbReference>
<dbReference type="PROSITE" id="PS00108">
    <property type="entry name" value="PROTEIN_KINASE_ST"/>
    <property type="match status" value="1"/>
</dbReference>
<feature type="region of interest" description="Disordered" evidence="22">
    <location>
        <begin position="462"/>
        <end position="488"/>
    </location>
</feature>
<dbReference type="GO" id="GO:0005634">
    <property type="term" value="C:nucleus"/>
    <property type="evidence" value="ECO:0007669"/>
    <property type="project" value="UniProtKB-SubCell"/>
</dbReference>
<dbReference type="GO" id="GO:0005929">
    <property type="term" value="C:cilium"/>
    <property type="evidence" value="ECO:0007669"/>
    <property type="project" value="UniProtKB-SubCell"/>
</dbReference>
<evidence type="ECO:0000256" key="3">
    <source>
        <dbReference type="ARBA" id="ARBA00004138"/>
    </source>
</evidence>
<comment type="catalytic activity">
    <reaction evidence="20">
        <text>L-seryl-[protein] + ATP = O-phospho-L-seryl-[protein] + ADP + H(+)</text>
        <dbReference type="Rhea" id="RHEA:17989"/>
        <dbReference type="Rhea" id="RHEA-COMP:9863"/>
        <dbReference type="Rhea" id="RHEA-COMP:11604"/>
        <dbReference type="ChEBI" id="CHEBI:15378"/>
        <dbReference type="ChEBI" id="CHEBI:29999"/>
        <dbReference type="ChEBI" id="CHEBI:30616"/>
        <dbReference type="ChEBI" id="CHEBI:83421"/>
        <dbReference type="ChEBI" id="CHEBI:456216"/>
        <dbReference type="EC" id="2.7.11.1"/>
    </reaction>
</comment>
<feature type="binding site" evidence="21">
    <location>
        <position position="34"/>
    </location>
    <ligand>
        <name>ATP</name>
        <dbReference type="ChEBI" id="CHEBI:30616"/>
    </ligand>
</feature>
<dbReference type="InterPro" id="IPR011009">
    <property type="entry name" value="Kinase-like_dom_sf"/>
</dbReference>
<comment type="catalytic activity">
    <reaction evidence="19">
        <text>L-threonyl-[protein] + ATP = O-phospho-L-threonyl-[protein] + ADP + H(+)</text>
        <dbReference type="Rhea" id="RHEA:46608"/>
        <dbReference type="Rhea" id="RHEA-COMP:11060"/>
        <dbReference type="Rhea" id="RHEA-COMP:11605"/>
        <dbReference type="ChEBI" id="CHEBI:15378"/>
        <dbReference type="ChEBI" id="CHEBI:30013"/>
        <dbReference type="ChEBI" id="CHEBI:30616"/>
        <dbReference type="ChEBI" id="CHEBI:61977"/>
        <dbReference type="ChEBI" id="CHEBI:456216"/>
        <dbReference type="EC" id="2.7.11.1"/>
    </reaction>
</comment>
<comment type="subcellular location">
    <subcellularLocation>
        <location evidence="3">Cell projection</location>
        <location evidence="3">Cilium</location>
    </subcellularLocation>
    <subcellularLocation>
        <location evidence="4">Cytoplasm</location>
        <location evidence="4">Cytoskeleton</location>
    </subcellularLocation>
    <subcellularLocation>
        <location evidence="2">Nucleus</location>
    </subcellularLocation>
</comment>
<evidence type="ECO:0000256" key="22">
    <source>
        <dbReference type="SAM" id="MobiDB-lite"/>
    </source>
</evidence>
<dbReference type="Pfam" id="PF00069">
    <property type="entry name" value="Pkinase"/>
    <property type="match status" value="1"/>
</dbReference>
<evidence type="ECO:0000256" key="11">
    <source>
        <dbReference type="ARBA" id="ARBA00022723"/>
    </source>
</evidence>
<dbReference type="Ensembl" id="ENSPMAT00000010185.1">
    <property type="protein sequence ID" value="ENSPMAP00000010140.1"/>
    <property type="gene ID" value="ENSPMAG00000009216.1"/>
</dbReference>
<reference evidence="24" key="1">
    <citation type="submission" date="2025-08" db="UniProtKB">
        <authorList>
            <consortium name="Ensembl"/>
        </authorList>
    </citation>
    <scope>IDENTIFICATION</scope>
</reference>
<dbReference type="EC" id="2.7.11.1" evidence="6"/>
<dbReference type="SUPFAM" id="SSF56112">
    <property type="entry name" value="Protein kinase-like (PK-like)"/>
    <property type="match status" value="1"/>
</dbReference>
<dbReference type="Gene3D" id="3.30.200.20">
    <property type="entry name" value="Phosphorylase Kinase, domain 1"/>
    <property type="match status" value="1"/>
</dbReference>
<keyword evidence="12 21" id="KW-0547">Nucleotide-binding</keyword>
<dbReference type="GO" id="GO:0005856">
    <property type="term" value="C:cytoskeleton"/>
    <property type="evidence" value="ECO:0007669"/>
    <property type="project" value="UniProtKB-SubCell"/>
</dbReference>
<evidence type="ECO:0000256" key="16">
    <source>
        <dbReference type="ARBA" id="ARBA00023212"/>
    </source>
</evidence>
<keyword evidence="9" id="KW-0597">Phosphoprotein</keyword>
<evidence type="ECO:0000256" key="12">
    <source>
        <dbReference type="ARBA" id="ARBA00022741"/>
    </source>
</evidence>
<comment type="similarity">
    <text evidence="5">Belongs to the protein kinase superfamily. CMGC Ser/Thr protein kinase family. CDC2/CDKX subfamily.</text>
</comment>
<dbReference type="InterPro" id="IPR017441">
    <property type="entry name" value="Protein_kinase_ATP_BS"/>
</dbReference>
<evidence type="ECO:0000256" key="19">
    <source>
        <dbReference type="ARBA" id="ARBA00047899"/>
    </source>
</evidence>
<dbReference type="AlphaFoldDB" id="S4RY49"/>
<evidence type="ECO:0000256" key="6">
    <source>
        <dbReference type="ARBA" id="ARBA00012513"/>
    </source>
</evidence>
<dbReference type="GO" id="GO:0044458">
    <property type="term" value="P:motile cilium assembly"/>
    <property type="evidence" value="ECO:0007669"/>
    <property type="project" value="Ensembl"/>
</dbReference>